<evidence type="ECO:0000259" key="1">
    <source>
        <dbReference type="Pfam" id="PF24758"/>
    </source>
</evidence>
<feature type="domain" description="F-box/LRR-repeat protein 15/At3g58940/PEG3-like LRR" evidence="1">
    <location>
        <begin position="74"/>
        <end position="216"/>
    </location>
</feature>
<dbReference type="Pfam" id="PF24758">
    <property type="entry name" value="LRR_At5g56370"/>
    <property type="match status" value="1"/>
</dbReference>
<dbReference type="EMBL" id="KI631110">
    <property type="protein sequence ID" value="EYU30206.1"/>
    <property type="molecule type" value="Genomic_DNA"/>
</dbReference>
<gene>
    <name evidence="2" type="ORF">MIMGU_mgv1a017712mg</name>
</gene>
<name>A0A022QQH6_ERYGU</name>
<sequence>MENTDHTLLPEPRSCIYWSTLDFSETSFNGNKQEFISIVNKALKQYSDRRLLVDEFRLRISLGDSYRESVSLIEKWVPLITAVGVKVFRLSILSQNIPGLIHLPSVVFEAESLHDLYVERLVLDQKAVEKMVHFKQLRSLRLHRVCVEEGVFRKIIASCPLVEVMHLHGCTYLRNIKLNNLHNLTEFFFSARNAAEEICGIEIDPPSLETINLSYGNIWFHEGAEFRISKPWVLSVAKDSNIRPGYLSMLRTWISLSINQFPMNDEIVIQENINLALGNGCNNKP</sequence>
<dbReference type="InterPro" id="IPR055411">
    <property type="entry name" value="LRR_FXL15/At3g58940/PEG3-like"/>
</dbReference>
<accession>A0A022QQH6</accession>
<evidence type="ECO:0000313" key="3">
    <source>
        <dbReference type="Proteomes" id="UP000030748"/>
    </source>
</evidence>
<dbReference type="SUPFAM" id="SSF52047">
    <property type="entry name" value="RNI-like"/>
    <property type="match status" value="1"/>
</dbReference>
<dbReference type="eggNOG" id="ENOG502S269">
    <property type="taxonomic scope" value="Eukaryota"/>
</dbReference>
<reference evidence="2 3" key="1">
    <citation type="journal article" date="2013" name="Proc. Natl. Acad. Sci. U.S.A.">
        <title>Fine-scale variation in meiotic recombination in Mimulus inferred from population shotgun sequencing.</title>
        <authorList>
            <person name="Hellsten U."/>
            <person name="Wright K.M."/>
            <person name="Jenkins J."/>
            <person name="Shu S."/>
            <person name="Yuan Y."/>
            <person name="Wessler S.R."/>
            <person name="Schmutz J."/>
            <person name="Willis J.H."/>
            <person name="Rokhsar D.S."/>
        </authorList>
    </citation>
    <scope>NUCLEOTIDE SEQUENCE [LARGE SCALE GENOMIC DNA]</scope>
    <source>
        <strain evidence="3">cv. DUN x IM62</strain>
    </source>
</reference>
<dbReference type="InterPro" id="IPR032675">
    <property type="entry name" value="LRR_dom_sf"/>
</dbReference>
<feature type="non-terminal residue" evidence="2">
    <location>
        <position position="285"/>
    </location>
</feature>
<dbReference type="AlphaFoldDB" id="A0A022QQH6"/>
<dbReference type="Gene3D" id="3.80.10.10">
    <property type="entry name" value="Ribonuclease Inhibitor"/>
    <property type="match status" value="1"/>
</dbReference>
<protein>
    <recommendedName>
        <fullName evidence="1">F-box/LRR-repeat protein 15/At3g58940/PEG3-like LRR domain-containing protein</fullName>
    </recommendedName>
</protein>
<evidence type="ECO:0000313" key="2">
    <source>
        <dbReference type="EMBL" id="EYU30206.1"/>
    </source>
</evidence>
<organism evidence="2 3">
    <name type="scientific">Erythranthe guttata</name>
    <name type="common">Yellow monkey flower</name>
    <name type="synonym">Mimulus guttatus</name>
    <dbReference type="NCBI Taxonomy" id="4155"/>
    <lineage>
        <taxon>Eukaryota</taxon>
        <taxon>Viridiplantae</taxon>
        <taxon>Streptophyta</taxon>
        <taxon>Embryophyta</taxon>
        <taxon>Tracheophyta</taxon>
        <taxon>Spermatophyta</taxon>
        <taxon>Magnoliopsida</taxon>
        <taxon>eudicotyledons</taxon>
        <taxon>Gunneridae</taxon>
        <taxon>Pentapetalae</taxon>
        <taxon>asterids</taxon>
        <taxon>lamiids</taxon>
        <taxon>Lamiales</taxon>
        <taxon>Phrymaceae</taxon>
        <taxon>Erythranthe</taxon>
    </lineage>
</organism>
<proteinExistence type="predicted"/>
<dbReference type="PANTHER" id="PTHR34145:SF28">
    <property type="entry name" value="F-BOX DOMAIN-CONTAINING PROTEIN"/>
    <property type="match status" value="1"/>
</dbReference>
<dbReference type="Proteomes" id="UP000030748">
    <property type="component" value="Unassembled WGS sequence"/>
</dbReference>
<dbReference type="InterPro" id="IPR053772">
    <property type="entry name" value="At1g61320/At1g61330-like"/>
</dbReference>
<dbReference type="PANTHER" id="PTHR34145">
    <property type="entry name" value="OS02G0105600 PROTEIN"/>
    <property type="match status" value="1"/>
</dbReference>
<keyword evidence="3" id="KW-1185">Reference proteome</keyword>